<dbReference type="Pfam" id="PF01636">
    <property type="entry name" value="APH"/>
    <property type="match status" value="1"/>
</dbReference>
<reference evidence="2 3" key="1">
    <citation type="submission" date="2024-01" db="EMBL/GenBank/DDBJ databases">
        <title>Complete genome of Cladobotryum mycophilum ATHUM6906.</title>
        <authorList>
            <person name="Christinaki A.C."/>
            <person name="Myridakis A.I."/>
            <person name="Kouvelis V.N."/>
        </authorList>
    </citation>
    <scope>NUCLEOTIDE SEQUENCE [LARGE SCALE GENOMIC DNA]</scope>
    <source>
        <strain evidence="2 3">ATHUM6906</strain>
    </source>
</reference>
<evidence type="ECO:0000313" key="2">
    <source>
        <dbReference type="EMBL" id="KAK5993043.1"/>
    </source>
</evidence>
<comment type="caution">
    <text evidence="2">The sequence shown here is derived from an EMBL/GenBank/DDBJ whole genome shotgun (WGS) entry which is preliminary data.</text>
</comment>
<dbReference type="InterPro" id="IPR011009">
    <property type="entry name" value="Kinase-like_dom_sf"/>
</dbReference>
<proteinExistence type="predicted"/>
<dbReference type="Gene3D" id="3.90.1200.10">
    <property type="match status" value="1"/>
</dbReference>
<dbReference type="InterPro" id="IPR051678">
    <property type="entry name" value="AGP_Transferase"/>
</dbReference>
<dbReference type="SUPFAM" id="SSF56112">
    <property type="entry name" value="Protein kinase-like (PK-like)"/>
    <property type="match status" value="1"/>
</dbReference>
<accession>A0ABR0SLI9</accession>
<evidence type="ECO:0000259" key="1">
    <source>
        <dbReference type="Pfam" id="PF01636"/>
    </source>
</evidence>
<gene>
    <name evidence="2" type="ORF">PT974_06470</name>
</gene>
<feature type="domain" description="Aminoglycoside phosphotransferase" evidence="1">
    <location>
        <begin position="77"/>
        <end position="348"/>
    </location>
</feature>
<dbReference type="Proteomes" id="UP001338125">
    <property type="component" value="Unassembled WGS sequence"/>
</dbReference>
<keyword evidence="3" id="KW-1185">Reference proteome</keyword>
<dbReference type="PANTHER" id="PTHR21310">
    <property type="entry name" value="AMINOGLYCOSIDE PHOSPHOTRANSFERASE-RELATED-RELATED"/>
    <property type="match status" value="1"/>
</dbReference>
<organism evidence="2 3">
    <name type="scientific">Cladobotryum mycophilum</name>
    <dbReference type="NCBI Taxonomy" id="491253"/>
    <lineage>
        <taxon>Eukaryota</taxon>
        <taxon>Fungi</taxon>
        <taxon>Dikarya</taxon>
        <taxon>Ascomycota</taxon>
        <taxon>Pezizomycotina</taxon>
        <taxon>Sordariomycetes</taxon>
        <taxon>Hypocreomycetidae</taxon>
        <taxon>Hypocreales</taxon>
        <taxon>Hypocreaceae</taxon>
        <taxon>Cladobotryum</taxon>
    </lineage>
</organism>
<sequence>MASRSQTPPHQPTYGVHMSHSTIGSIVKHGFPSSKLISINQLPIGKSYNNRIYFLKLSHSGKVIPSTSDLASYEELELVLKVNGRFFGANKIENEVVSLRLLEAYCPDTPTPKVYARSGDGKNATFVSPDGNMKAVITILPSNDGMKEQSHSGWILMSRVPGDPIANLDLDEASMVNNMRQLADMATSWRLHIPPQRHCGNSCLRNEENKDQPADIHLQTFHGSSGTEVLVRGVLMDELTSQTPIPSLADYYRLRLEKKLDELQTSDVYAPNRSLAVLVRSFITDSLPRLGLDEAFERAGFKQHKFVFTHYDLSPRNVLVSGQPPQITGVVDFEFSGFFSPIEEFLNDSVGNDGDWPKAAYDAYLERLEQNGIATPGTGVDRKLWERGLSVENLVGNIAPWWLPGDREGEQLEEELKRVRQVVQSEIEKLKCFFN</sequence>
<dbReference type="InterPro" id="IPR002575">
    <property type="entry name" value="Aminoglycoside_PTrfase"/>
</dbReference>
<dbReference type="PANTHER" id="PTHR21310:SF15">
    <property type="entry name" value="AMINOGLYCOSIDE PHOSPHOTRANSFERASE DOMAIN-CONTAINING PROTEIN"/>
    <property type="match status" value="1"/>
</dbReference>
<evidence type="ECO:0000313" key="3">
    <source>
        <dbReference type="Proteomes" id="UP001338125"/>
    </source>
</evidence>
<protein>
    <recommendedName>
        <fullName evidence="1">Aminoglycoside phosphotransferase domain-containing protein</fullName>
    </recommendedName>
</protein>
<name>A0ABR0SLI9_9HYPO</name>
<dbReference type="EMBL" id="JAVFKD010000012">
    <property type="protein sequence ID" value="KAK5993043.1"/>
    <property type="molecule type" value="Genomic_DNA"/>
</dbReference>